<dbReference type="Gene3D" id="3.40.50.720">
    <property type="entry name" value="NAD(P)-binding Rossmann-like Domain"/>
    <property type="match status" value="1"/>
</dbReference>
<dbReference type="InterPro" id="IPR050984">
    <property type="entry name" value="Gfo/Idh/MocA_domain"/>
</dbReference>
<dbReference type="EMBL" id="CAJPDS010000119">
    <property type="protein sequence ID" value="CAF9938787.1"/>
    <property type="molecule type" value="Genomic_DNA"/>
</dbReference>
<dbReference type="InterPro" id="IPR036291">
    <property type="entry name" value="NAD(P)-bd_dom_sf"/>
</dbReference>
<evidence type="ECO:0000256" key="2">
    <source>
        <dbReference type="ARBA" id="ARBA00023002"/>
    </source>
</evidence>
<evidence type="ECO:0000259" key="6">
    <source>
        <dbReference type="Pfam" id="PF01408"/>
    </source>
</evidence>
<proteinExistence type="inferred from homology"/>
<comment type="similarity">
    <text evidence="1">Belongs to the Gfo/Idh/MocA family.</text>
</comment>
<evidence type="ECO:0000256" key="5">
    <source>
        <dbReference type="ARBA" id="ARBA00049233"/>
    </source>
</evidence>
<gene>
    <name evidence="8" type="ORF">HETSPECPRED_001195</name>
</gene>
<dbReference type="EC" id="1.1.1.179" evidence="3"/>
<evidence type="ECO:0000259" key="7">
    <source>
        <dbReference type="Pfam" id="PF22725"/>
    </source>
</evidence>
<feature type="domain" description="GFO/IDH/MocA-like oxidoreductase" evidence="7">
    <location>
        <begin position="221"/>
        <end position="314"/>
    </location>
</feature>
<name>A0A8H3J159_9LECA</name>
<dbReference type="GO" id="GO:0000166">
    <property type="term" value="F:nucleotide binding"/>
    <property type="evidence" value="ECO:0007669"/>
    <property type="project" value="InterPro"/>
</dbReference>
<organism evidence="8 9">
    <name type="scientific">Heterodermia speciosa</name>
    <dbReference type="NCBI Taxonomy" id="116794"/>
    <lineage>
        <taxon>Eukaryota</taxon>
        <taxon>Fungi</taxon>
        <taxon>Dikarya</taxon>
        <taxon>Ascomycota</taxon>
        <taxon>Pezizomycotina</taxon>
        <taxon>Lecanoromycetes</taxon>
        <taxon>OSLEUM clade</taxon>
        <taxon>Lecanoromycetidae</taxon>
        <taxon>Caliciales</taxon>
        <taxon>Physciaceae</taxon>
        <taxon>Heterodermia</taxon>
    </lineage>
</organism>
<dbReference type="InterPro" id="IPR055170">
    <property type="entry name" value="GFO_IDH_MocA-like_dom"/>
</dbReference>
<sequence length="473" mass="53111">MSLPDVSITEPISLHRTGEPIRLTDLDLQAAQAAQALMISFAQWANRNWRSLRPVESAKKPDALRLGLLGASKIAPFAAILPAKSHPEVIVAAVAARDPERAQAYAKLHGIPIVHLSYQALLDDSAIDVVYVALPISLHYEWAMKALKAGKHVLLEKPSTSNASEARTLFRNPLVADSAETIVHDKASLVILDAVHVRFHPAWQKFLSLIDSSTIAEAISTHHLPKGSLPDDDIRFQYALSGGCLMDFGSYNVQTLRQVFGAEPIECVEANARRMPAGLDKNIDQAFAATWRFPNGGSGSIVSDFAATGGYPLQWLTKGLPAFKLPMCSVRHREKIIQRPDLQDMEEAITKTVIFWNFTFASIWHRIDVVEEHFLRHTADGRIHRKWVDKEYFKQYKYTDSHGDDTWTTYRYQLEQFVNQVRGRRGSGVWIDGEDSIRQMEMIDQAYQKAGMLLRPSSSYKDDQHEGESIVRS</sequence>
<dbReference type="PANTHER" id="PTHR22604">
    <property type="entry name" value="OXIDOREDUCTASES"/>
    <property type="match status" value="1"/>
</dbReference>
<dbReference type="OrthoDB" id="6417021at2759"/>
<keyword evidence="9" id="KW-1185">Reference proteome</keyword>
<reference evidence="8" key="1">
    <citation type="submission" date="2021-03" db="EMBL/GenBank/DDBJ databases">
        <authorList>
            <person name="Tagirdzhanova G."/>
        </authorList>
    </citation>
    <scope>NUCLEOTIDE SEQUENCE</scope>
</reference>
<keyword evidence="2" id="KW-0560">Oxidoreductase</keyword>
<dbReference type="Pfam" id="PF22725">
    <property type="entry name" value="GFO_IDH_MocA_C3"/>
    <property type="match status" value="1"/>
</dbReference>
<evidence type="ECO:0000256" key="3">
    <source>
        <dbReference type="ARBA" id="ARBA00038984"/>
    </source>
</evidence>
<evidence type="ECO:0000256" key="4">
    <source>
        <dbReference type="ARBA" id="ARBA00042988"/>
    </source>
</evidence>
<evidence type="ECO:0000256" key="1">
    <source>
        <dbReference type="ARBA" id="ARBA00010928"/>
    </source>
</evidence>
<dbReference type="Pfam" id="PF01408">
    <property type="entry name" value="GFO_IDH_MocA"/>
    <property type="match status" value="1"/>
</dbReference>
<evidence type="ECO:0000313" key="8">
    <source>
        <dbReference type="EMBL" id="CAF9938787.1"/>
    </source>
</evidence>
<dbReference type="AlphaFoldDB" id="A0A8H3J159"/>
<dbReference type="Proteomes" id="UP000664521">
    <property type="component" value="Unassembled WGS sequence"/>
</dbReference>
<dbReference type="SUPFAM" id="SSF51735">
    <property type="entry name" value="NAD(P)-binding Rossmann-fold domains"/>
    <property type="match status" value="1"/>
</dbReference>
<dbReference type="Gene3D" id="3.30.360.10">
    <property type="entry name" value="Dihydrodipicolinate Reductase, domain 2"/>
    <property type="match status" value="1"/>
</dbReference>
<evidence type="ECO:0000313" key="9">
    <source>
        <dbReference type="Proteomes" id="UP000664521"/>
    </source>
</evidence>
<dbReference type="SUPFAM" id="SSF55347">
    <property type="entry name" value="Glyceraldehyde-3-phosphate dehydrogenase-like, C-terminal domain"/>
    <property type="match status" value="1"/>
</dbReference>
<comment type="catalytic activity">
    <reaction evidence="5">
        <text>D-xylose + NADP(+) = D-xylono-1,5-lactone + NADPH + H(+)</text>
        <dbReference type="Rhea" id="RHEA:22000"/>
        <dbReference type="ChEBI" id="CHEBI:15378"/>
        <dbReference type="ChEBI" id="CHEBI:15867"/>
        <dbReference type="ChEBI" id="CHEBI:53455"/>
        <dbReference type="ChEBI" id="CHEBI:57783"/>
        <dbReference type="ChEBI" id="CHEBI:58349"/>
        <dbReference type="EC" id="1.1.1.179"/>
    </reaction>
</comment>
<feature type="domain" description="Gfo/Idh/MocA-like oxidoreductase N-terminal" evidence="6">
    <location>
        <begin position="65"/>
        <end position="170"/>
    </location>
</feature>
<dbReference type="GO" id="GO:0047837">
    <property type="term" value="F:D-xylose 1-dehydrogenase (NADP+) activity"/>
    <property type="evidence" value="ECO:0007669"/>
    <property type="project" value="UniProtKB-EC"/>
</dbReference>
<accession>A0A8H3J159</accession>
<dbReference type="PANTHER" id="PTHR22604:SF105">
    <property type="entry name" value="TRANS-1,2-DIHYDROBENZENE-1,2-DIOL DEHYDROGENASE"/>
    <property type="match status" value="1"/>
</dbReference>
<comment type="caution">
    <text evidence="8">The sequence shown here is derived from an EMBL/GenBank/DDBJ whole genome shotgun (WGS) entry which is preliminary data.</text>
</comment>
<protein>
    <recommendedName>
        <fullName evidence="3">D-xylose 1-dehydrogenase (NADP(+), D-xylono-1,5-lactone-forming)</fullName>
        <ecNumber evidence="3">1.1.1.179</ecNumber>
    </recommendedName>
    <alternativeName>
        <fullName evidence="4">D-xylose-NADP dehydrogenase</fullName>
    </alternativeName>
</protein>
<dbReference type="InterPro" id="IPR000683">
    <property type="entry name" value="Gfo/Idh/MocA-like_OxRdtase_N"/>
</dbReference>